<keyword evidence="13" id="KW-1185">Reference proteome</keyword>
<dbReference type="RefSeq" id="WP_045087573.1">
    <property type="nucleotide sequence ID" value="NZ_LN824141.1"/>
</dbReference>
<feature type="transmembrane region" description="Helical" evidence="9">
    <location>
        <begin position="60"/>
        <end position="81"/>
    </location>
</feature>
<evidence type="ECO:0000259" key="10">
    <source>
        <dbReference type="PROSITE" id="PS50893"/>
    </source>
</evidence>
<evidence type="ECO:0000313" key="12">
    <source>
        <dbReference type="EMBL" id="CEP78042.1"/>
    </source>
</evidence>
<keyword evidence="8 9" id="KW-0472">Membrane</keyword>
<feature type="domain" description="ABC transmembrane type-1" evidence="11">
    <location>
        <begin position="35"/>
        <end position="306"/>
    </location>
</feature>
<dbReference type="InterPro" id="IPR011527">
    <property type="entry name" value="ABC1_TM_dom"/>
</dbReference>
<evidence type="ECO:0000256" key="1">
    <source>
        <dbReference type="ARBA" id="ARBA00004651"/>
    </source>
</evidence>
<feature type="transmembrane region" description="Helical" evidence="9">
    <location>
        <begin position="277"/>
        <end position="297"/>
    </location>
</feature>
<keyword evidence="5" id="KW-0547">Nucleotide-binding</keyword>
<keyword evidence="4 9" id="KW-0812">Transmembrane</keyword>
<dbReference type="Pfam" id="PF00664">
    <property type="entry name" value="ABC_membrane"/>
    <property type="match status" value="1"/>
</dbReference>
<dbReference type="PANTHER" id="PTHR43394:SF1">
    <property type="entry name" value="ATP-BINDING CASSETTE SUB-FAMILY B MEMBER 10, MITOCHONDRIAL"/>
    <property type="match status" value="1"/>
</dbReference>
<dbReference type="KEGG" id="dtn:DTL3_0732"/>
<evidence type="ECO:0000259" key="11">
    <source>
        <dbReference type="PROSITE" id="PS50929"/>
    </source>
</evidence>
<protein>
    <submittedName>
        <fullName evidence="12">ABC-type multidrug transport system, ATPase and permease components</fullName>
    </submittedName>
</protein>
<evidence type="ECO:0000256" key="7">
    <source>
        <dbReference type="ARBA" id="ARBA00022989"/>
    </source>
</evidence>
<keyword evidence="7 9" id="KW-1133">Transmembrane helix</keyword>
<organism evidence="12 13">
    <name type="scientific">Defluviitoga tunisiensis</name>
    <dbReference type="NCBI Taxonomy" id="1006576"/>
    <lineage>
        <taxon>Bacteria</taxon>
        <taxon>Thermotogati</taxon>
        <taxon>Thermotogota</taxon>
        <taxon>Thermotogae</taxon>
        <taxon>Petrotogales</taxon>
        <taxon>Petrotogaceae</taxon>
        <taxon>Defluviitoga</taxon>
    </lineage>
</organism>
<keyword evidence="3" id="KW-1003">Cell membrane</keyword>
<feature type="transmembrane region" description="Helical" evidence="9">
    <location>
        <begin position="253"/>
        <end position="271"/>
    </location>
</feature>
<reference evidence="13" key="1">
    <citation type="submission" date="2014-11" db="EMBL/GenBank/DDBJ databases">
        <authorList>
            <person name="Wibberg D."/>
        </authorList>
    </citation>
    <scope>NUCLEOTIDE SEQUENCE [LARGE SCALE GENOMIC DNA]</scope>
    <source>
        <strain evidence="13">L3</strain>
    </source>
</reference>
<dbReference type="HOGENOM" id="CLU_000604_84_3_0"/>
<feature type="transmembrane region" description="Helical" evidence="9">
    <location>
        <begin position="131"/>
        <end position="155"/>
    </location>
</feature>
<evidence type="ECO:0000313" key="13">
    <source>
        <dbReference type="Proteomes" id="UP000032809"/>
    </source>
</evidence>
<dbReference type="PROSITE" id="PS50929">
    <property type="entry name" value="ABC_TM1F"/>
    <property type="match status" value="1"/>
</dbReference>
<dbReference type="STRING" id="1006576.DTL3_0732"/>
<comment type="subcellular location">
    <subcellularLocation>
        <location evidence="1">Cell membrane</location>
        <topology evidence="1">Multi-pass membrane protein</topology>
    </subcellularLocation>
</comment>
<dbReference type="InterPro" id="IPR003593">
    <property type="entry name" value="AAA+_ATPase"/>
</dbReference>
<keyword evidence="2" id="KW-0813">Transport</keyword>
<keyword evidence="6" id="KW-0067">ATP-binding</keyword>
<accession>A0A0C7NQ51</accession>
<dbReference type="SUPFAM" id="SSF52540">
    <property type="entry name" value="P-loop containing nucleoside triphosphate hydrolases"/>
    <property type="match status" value="1"/>
</dbReference>
<feature type="domain" description="ABC transporter" evidence="10">
    <location>
        <begin position="338"/>
        <end position="568"/>
    </location>
</feature>
<dbReference type="FunFam" id="3.40.50.300:FF:000221">
    <property type="entry name" value="Multidrug ABC transporter ATP-binding protein"/>
    <property type="match status" value="1"/>
</dbReference>
<evidence type="ECO:0000256" key="6">
    <source>
        <dbReference type="ARBA" id="ARBA00022840"/>
    </source>
</evidence>
<evidence type="ECO:0000256" key="4">
    <source>
        <dbReference type="ARBA" id="ARBA00022692"/>
    </source>
</evidence>
<dbReference type="Pfam" id="PF00005">
    <property type="entry name" value="ABC_tran"/>
    <property type="match status" value="1"/>
</dbReference>
<dbReference type="GO" id="GO:0005524">
    <property type="term" value="F:ATP binding"/>
    <property type="evidence" value="ECO:0007669"/>
    <property type="project" value="UniProtKB-KW"/>
</dbReference>
<dbReference type="PROSITE" id="PS50893">
    <property type="entry name" value="ABC_TRANSPORTER_2"/>
    <property type="match status" value="1"/>
</dbReference>
<dbReference type="Proteomes" id="UP000032809">
    <property type="component" value="Chromosome I"/>
</dbReference>
<dbReference type="InterPro" id="IPR003439">
    <property type="entry name" value="ABC_transporter-like_ATP-bd"/>
</dbReference>
<dbReference type="SUPFAM" id="SSF90123">
    <property type="entry name" value="ABC transporter transmembrane region"/>
    <property type="match status" value="1"/>
</dbReference>
<dbReference type="SMART" id="SM00382">
    <property type="entry name" value="AAA"/>
    <property type="match status" value="1"/>
</dbReference>
<dbReference type="Gene3D" id="3.40.50.300">
    <property type="entry name" value="P-loop containing nucleotide triphosphate hydrolases"/>
    <property type="match status" value="1"/>
</dbReference>
<dbReference type="InterPro" id="IPR036640">
    <property type="entry name" value="ABC1_TM_sf"/>
</dbReference>
<sequence>MKKEKNKSYIKLLKYSKKYIKYQKIPLILAPLLLLVSIMTPFLIRYFIDDIIGKNKFSQILPFFFFFVLVVLLERIISFFVNYGYYKSMNLVVRDEQISMFNKIMMIPLKDFSHNKVGDFMSRVLSDTLEASFFLGTGISLIFYNFIQLIIVSLVLLFLNWQLALITFIMMPFYYFSLRAFDKSIQKSSELERNTYSELTEEFREKVEGLWSIKSFCKETFFSKAFFKKSESWVGAKNRLSKLNQGAEDFMSFMYELTPVLVLGYGGYLILKGDTTLGTLIGFYAYLGWIFTPIRNLSNFYIQMQRAGQVSNRIFEIHDMPVEDRGKGKSFPVDEYDITFENICFTYQNLPILKDINLRINAKEKVAIVGTSGAGKSSLVNLIPRFYEPSQGLLKIGSFEVKEYDLEQLRKNVKIVRQNDPLFNMSVKENIMLGDEFSEEEFNKAVKKAKVDKFIDLLDEGYDTVVGERGSKLSDGQRQRVAIARALIRKPKILILDEATSGVDSQTEEEIFEELKEYDMTLIIISHRLSTIRKADKVVVLKDGEIIGEGTHNELVESSPVYKEIIESQLVM</sequence>
<dbReference type="GO" id="GO:0015421">
    <property type="term" value="F:ABC-type oligopeptide transporter activity"/>
    <property type="evidence" value="ECO:0007669"/>
    <property type="project" value="TreeGrafter"/>
</dbReference>
<dbReference type="CDD" id="cd07346">
    <property type="entry name" value="ABC_6TM_exporters"/>
    <property type="match status" value="1"/>
</dbReference>
<dbReference type="InterPro" id="IPR027417">
    <property type="entry name" value="P-loop_NTPase"/>
</dbReference>
<evidence type="ECO:0000256" key="3">
    <source>
        <dbReference type="ARBA" id="ARBA00022475"/>
    </source>
</evidence>
<dbReference type="AlphaFoldDB" id="A0A0C7NQ51"/>
<evidence type="ECO:0000256" key="5">
    <source>
        <dbReference type="ARBA" id="ARBA00022741"/>
    </source>
</evidence>
<dbReference type="GO" id="GO:0016887">
    <property type="term" value="F:ATP hydrolysis activity"/>
    <property type="evidence" value="ECO:0007669"/>
    <property type="project" value="InterPro"/>
</dbReference>
<proteinExistence type="predicted"/>
<dbReference type="GO" id="GO:0005886">
    <property type="term" value="C:plasma membrane"/>
    <property type="evidence" value="ECO:0007669"/>
    <property type="project" value="UniProtKB-SubCell"/>
</dbReference>
<dbReference type="PANTHER" id="PTHR43394">
    <property type="entry name" value="ATP-DEPENDENT PERMEASE MDL1, MITOCHONDRIAL"/>
    <property type="match status" value="1"/>
</dbReference>
<feature type="transmembrane region" description="Helical" evidence="9">
    <location>
        <begin position="27"/>
        <end position="48"/>
    </location>
</feature>
<feature type="transmembrane region" description="Helical" evidence="9">
    <location>
        <begin position="161"/>
        <end position="178"/>
    </location>
</feature>
<gene>
    <name evidence="12" type="ORF">DTL3_0732</name>
</gene>
<dbReference type="EMBL" id="LN824141">
    <property type="protein sequence ID" value="CEP78042.1"/>
    <property type="molecule type" value="Genomic_DNA"/>
</dbReference>
<evidence type="ECO:0000256" key="8">
    <source>
        <dbReference type="ARBA" id="ARBA00023136"/>
    </source>
</evidence>
<dbReference type="InterPro" id="IPR039421">
    <property type="entry name" value="Type_1_exporter"/>
</dbReference>
<dbReference type="Gene3D" id="1.20.1560.10">
    <property type="entry name" value="ABC transporter type 1, transmembrane domain"/>
    <property type="match status" value="1"/>
</dbReference>
<evidence type="ECO:0000256" key="2">
    <source>
        <dbReference type="ARBA" id="ARBA00022448"/>
    </source>
</evidence>
<evidence type="ECO:0000256" key="9">
    <source>
        <dbReference type="SAM" id="Phobius"/>
    </source>
</evidence>
<dbReference type="OrthoDB" id="48731at2"/>
<name>A0A0C7NQ51_DEFTU</name>